<organism evidence="2 3">
    <name type="scientific">Allosphingosinicella deserti</name>
    <dbReference type="NCBI Taxonomy" id="2116704"/>
    <lineage>
        <taxon>Bacteria</taxon>
        <taxon>Pseudomonadati</taxon>
        <taxon>Pseudomonadota</taxon>
        <taxon>Alphaproteobacteria</taxon>
        <taxon>Sphingomonadales</taxon>
        <taxon>Sphingomonadaceae</taxon>
        <taxon>Allosphingosinicella</taxon>
    </lineage>
</organism>
<dbReference type="AlphaFoldDB" id="A0A2P7QHS0"/>
<keyword evidence="1" id="KW-0472">Membrane</keyword>
<name>A0A2P7QHS0_9SPHN</name>
<sequence>MIDHGLLLAAVTGGQPRGTNLVVIANAGPPSPLPFWISLAIGAALVLTAAAQARRSDRVSGQDGPTRSRRILLTACAWAIVVALMAVPEALAGYIDDSIFIAAPLRIAALLMLAVSLYGGLDLLLDYFAPQRSRAWRPVAVLLFAALPPAFSAATGLHDWAELFGDAGGLRLILAGAAAGLIWWSCLPASHRGLTHVFE</sequence>
<protein>
    <submittedName>
        <fullName evidence="2">Uncharacterized protein</fullName>
    </submittedName>
</protein>
<feature type="transmembrane region" description="Helical" evidence="1">
    <location>
        <begin position="169"/>
        <end position="187"/>
    </location>
</feature>
<keyword evidence="3" id="KW-1185">Reference proteome</keyword>
<feature type="transmembrane region" description="Helical" evidence="1">
    <location>
        <begin position="33"/>
        <end position="51"/>
    </location>
</feature>
<evidence type="ECO:0000313" key="2">
    <source>
        <dbReference type="EMBL" id="PSJ37537.1"/>
    </source>
</evidence>
<feature type="transmembrane region" description="Helical" evidence="1">
    <location>
        <begin position="71"/>
        <end position="95"/>
    </location>
</feature>
<accession>A0A2P7QHS0</accession>
<feature type="transmembrane region" description="Helical" evidence="1">
    <location>
        <begin position="139"/>
        <end position="157"/>
    </location>
</feature>
<feature type="transmembrane region" description="Helical" evidence="1">
    <location>
        <begin position="107"/>
        <end position="127"/>
    </location>
</feature>
<evidence type="ECO:0000256" key="1">
    <source>
        <dbReference type="SAM" id="Phobius"/>
    </source>
</evidence>
<keyword evidence="1" id="KW-1133">Transmembrane helix</keyword>
<evidence type="ECO:0000313" key="3">
    <source>
        <dbReference type="Proteomes" id="UP000241167"/>
    </source>
</evidence>
<dbReference type="RefSeq" id="WP_106514975.1">
    <property type="nucleotide sequence ID" value="NZ_PXYI01000008.1"/>
</dbReference>
<dbReference type="Proteomes" id="UP000241167">
    <property type="component" value="Unassembled WGS sequence"/>
</dbReference>
<reference evidence="2 3" key="1">
    <citation type="submission" date="2018-03" db="EMBL/GenBank/DDBJ databases">
        <title>The draft genome of Sphingosinicella sp. GL-C-18.</title>
        <authorList>
            <person name="Liu L."/>
            <person name="Li L."/>
            <person name="Liang L."/>
            <person name="Zhang X."/>
            <person name="Wang T."/>
        </authorList>
    </citation>
    <scope>NUCLEOTIDE SEQUENCE [LARGE SCALE GENOMIC DNA]</scope>
    <source>
        <strain evidence="2 3">GL-C-18</strain>
    </source>
</reference>
<gene>
    <name evidence="2" type="ORF">C7I55_20850</name>
</gene>
<dbReference type="EMBL" id="PXYI01000008">
    <property type="protein sequence ID" value="PSJ37537.1"/>
    <property type="molecule type" value="Genomic_DNA"/>
</dbReference>
<proteinExistence type="predicted"/>
<comment type="caution">
    <text evidence="2">The sequence shown here is derived from an EMBL/GenBank/DDBJ whole genome shotgun (WGS) entry which is preliminary data.</text>
</comment>
<keyword evidence="1" id="KW-0812">Transmembrane</keyword>